<feature type="binding site" evidence="8">
    <location>
        <position position="94"/>
    </location>
    <ligand>
        <name>GTP</name>
        <dbReference type="ChEBI" id="CHEBI:37565"/>
    </ligand>
</feature>
<evidence type="ECO:0000256" key="1">
    <source>
        <dbReference type="ARBA" id="ARBA00022490"/>
    </source>
</evidence>
<comment type="cofactor">
    <cofactor evidence="8">
        <name>Mg(2+)</name>
        <dbReference type="ChEBI" id="CHEBI:18420"/>
    </cofactor>
</comment>
<gene>
    <name evidence="8" type="primary">mobA</name>
    <name evidence="10" type="ORF">RWE15_22780</name>
</gene>
<dbReference type="EMBL" id="JAWDIP010000004">
    <property type="protein sequence ID" value="MDY0396608.1"/>
    <property type="molecule type" value="Genomic_DNA"/>
</dbReference>
<keyword evidence="10" id="KW-0548">Nucleotidyltransferase</keyword>
<keyword evidence="1 8" id="KW-0963">Cytoplasm</keyword>
<dbReference type="EC" id="2.7.7.77" evidence="8"/>
<dbReference type="InterPro" id="IPR025877">
    <property type="entry name" value="MobA-like_NTP_Trfase"/>
</dbReference>
<protein>
    <recommendedName>
        <fullName evidence="8">Probable molybdenum cofactor guanylyltransferase</fullName>
        <shortName evidence="8">MoCo guanylyltransferase</shortName>
        <ecNumber evidence="8">2.7.7.77</ecNumber>
    </recommendedName>
    <alternativeName>
        <fullName evidence="8">GTP:molybdopterin guanylyltransferase</fullName>
    </alternativeName>
    <alternativeName>
        <fullName evidence="8">Mo-MPT guanylyltransferase</fullName>
    </alternativeName>
    <alternativeName>
        <fullName evidence="8">Molybdopterin guanylyltransferase</fullName>
    </alternativeName>
    <alternativeName>
        <fullName evidence="8">Molybdopterin-guanine dinucleotide synthase</fullName>
        <shortName evidence="8">MGD synthase</shortName>
    </alternativeName>
</protein>
<keyword evidence="11" id="KW-1185">Reference proteome</keyword>
<evidence type="ECO:0000256" key="3">
    <source>
        <dbReference type="ARBA" id="ARBA00022723"/>
    </source>
</evidence>
<dbReference type="GO" id="GO:0061603">
    <property type="term" value="F:molybdenum cofactor guanylyltransferase activity"/>
    <property type="evidence" value="ECO:0007669"/>
    <property type="project" value="UniProtKB-EC"/>
</dbReference>
<dbReference type="HAMAP" id="MF_00316">
    <property type="entry name" value="MobA"/>
    <property type="match status" value="1"/>
</dbReference>
<comment type="similarity">
    <text evidence="8">Belongs to the MobA family.</text>
</comment>
<dbReference type="SUPFAM" id="SSF53448">
    <property type="entry name" value="Nucleotide-diphospho-sugar transferases"/>
    <property type="match status" value="1"/>
</dbReference>
<evidence type="ECO:0000256" key="8">
    <source>
        <dbReference type="HAMAP-Rule" id="MF_00316"/>
    </source>
</evidence>
<feature type="domain" description="MobA-like NTP transferase" evidence="9">
    <location>
        <begin position="5"/>
        <end position="151"/>
    </location>
</feature>
<keyword evidence="6 8" id="KW-0342">GTP-binding</keyword>
<keyword evidence="5 8" id="KW-0460">Magnesium</keyword>
<evidence type="ECO:0000256" key="6">
    <source>
        <dbReference type="ARBA" id="ARBA00023134"/>
    </source>
</evidence>
<evidence type="ECO:0000313" key="10">
    <source>
        <dbReference type="EMBL" id="MDY0396608.1"/>
    </source>
</evidence>
<keyword evidence="7 8" id="KW-0501">Molybdenum cofactor biosynthesis</keyword>
<dbReference type="RefSeq" id="WP_390353609.1">
    <property type="nucleotide sequence ID" value="NZ_JBHUIZ010000003.1"/>
</dbReference>
<feature type="binding site" evidence="8">
    <location>
        <position position="20"/>
    </location>
    <ligand>
        <name>GTP</name>
        <dbReference type="ChEBI" id="CHEBI:37565"/>
    </ligand>
</feature>
<dbReference type="PANTHER" id="PTHR19136">
    <property type="entry name" value="MOLYBDENUM COFACTOR GUANYLYLTRANSFERASE"/>
    <property type="match status" value="1"/>
</dbReference>
<dbReference type="Gene3D" id="3.90.550.10">
    <property type="entry name" value="Spore Coat Polysaccharide Biosynthesis Protein SpsA, Chain A"/>
    <property type="match status" value="1"/>
</dbReference>
<dbReference type="InterPro" id="IPR013482">
    <property type="entry name" value="Molybde_CF_guanTrfase"/>
</dbReference>
<evidence type="ECO:0000313" key="11">
    <source>
        <dbReference type="Proteomes" id="UP001281447"/>
    </source>
</evidence>
<evidence type="ECO:0000256" key="2">
    <source>
        <dbReference type="ARBA" id="ARBA00022679"/>
    </source>
</evidence>
<feature type="binding site" evidence="8">
    <location>
        <position position="94"/>
    </location>
    <ligand>
        <name>Mg(2+)</name>
        <dbReference type="ChEBI" id="CHEBI:18420"/>
    </ligand>
</feature>
<reference evidence="10 11" key="1">
    <citation type="submission" date="2023-10" db="EMBL/GenBank/DDBJ databases">
        <title>Virgibacillus halophilus 5B73C genome.</title>
        <authorList>
            <person name="Miliotis G."/>
            <person name="Sengupta P."/>
            <person name="Hameed A."/>
            <person name="Chuvochina M."/>
            <person name="Mcdonagh F."/>
            <person name="Simpson A.C."/>
            <person name="Singh N.K."/>
            <person name="Rekha P.D."/>
            <person name="Raman K."/>
            <person name="Hugenholtz P."/>
            <person name="Venkateswaran K."/>
        </authorList>
    </citation>
    <scope>NUCLEOTIDE SEQUENCE [LARGE SCALE GENOMIC DNA]</scope>
    <source>
        <strain evidence="10 11">5B73C</strain>
    </source>
</reference>
<feature type="binding site" evidence="8">
    <location>
        <position position="65"/>
    </location>
    <ligand>
        <name>GTP</name>
        <dbReference type="ChEBI" id="CHEBI:37565"/>
    </ligand>
</feature>
<evidence type="ECO:0000259" key="9">
    <source>
        <dbReference type="Pfam" id="PF12804"/>
    </source>
</evidence>
<comment type="subcellular location">
    <subcellularLocation>
        <location evidence="8">Cytoplasm</location>
    </subcellularLocation>
</comment>
<keyword evidence="3 8" id="KW-0479">Metal-binding</keyword>
<dbReference type="PANTHER" id="PTHR19136:SF81">
    <property type="entry name" value="MOLYBDENUM COFACTOR GUANYLYLTRANSFERASE"/>
    <property type="match status" value="1"/>
</dbReference>
<dbReference type="CDD" id="cd02503">
    <property type="entry name" value="MobA"/>
    <property type="match status" value="1"/>
</dbReference>
<feature type="binding site" evidence="8">
    <location>
        <begin position="8"/>
        <end position="10"/>
    </location>
    <ligand>
        <name>GTP</name>
        <dbReference type="ChEBI" id="CHEBI:37565"/>
    </ligand>
</feature>
<dbReference type="Proteomes" id="UP001281447">
    <property type="component" value="Unassembled WGS sequence"/>
</dbReference>
<keyword evidence="2 8" id="KW-0808">Transferase</keyword>
<evidence type="ECO:0000256" key="5">
    <source>
        <dbReference type="ARBA" id="ARBA00022842"/>
    </source>
</evidence>
<evidence type="ECO:0000256" key="7">
    <source>
        <dbReference type="ARBA" id="ARBA00023150"/>
    </source>
</evidence>
<keyword evidence="4 8" id="KW-0547">Nucleotide-binding</keyword>
<comment type="caution">
    <text evidence="10">The sequence shown here is derived from an EMBL/GenBank/DDBJ whole genome shotgun (WGS) entry which is preliminary data.</text>
</comment>
<name>A0ABU5CBC6_9BACI</name>
<comment type="caution">
    <text evidence="8">Lacks conserved residue(s) required for the propagation of feature annotation.</text>
</comment>
<organism evidence="10 11">
    <name type="scientific">Tigheibacillus halophilus</name>
    <dbReference type="NCBI Taxonomy" id="361280"/>
    <lineage>
        <taxon>Bacteria</taxon>
        <taxon>Bacillati</taxon>
        <taxon>Bacillota</taxon>
        <taxon>Bacilli</taxon>
        <taxon>Bacillales</taxon>
        <taxon>Bacillaceae</taxon>
        <taxon>Tigheibacillus</taxon>
    </lineage>
</organism>
<sequence length="192" mass="21833">MKTCGVVLAGGQSRRMGTNKALLEMNKKPVVSVIGDELALCADEVAVIANDAGPMSFLPWQIISDRFPGDGPLAGIETALYHIDADAFLFAACDMPMINHKIYLYMLQKLQDNDAVIPVYENRLHPLAGIYRKNVYAKIQLQLQQGQRKVTSFFQYIHANYEKEFTGFSNEQLQKHFFNMNYPEQYEQAKLY</sequence>
<comment type="domain">
    <text evidence="8">The N-terminal domain determines nucleotide recognition and specific binding, while the C-terminal domain determines the specific binding to the target protein.</text>
</comment>
<proteinExistence type="inferred from homology"/>
<dbReference type="InterPro" id="IPR029044">
    <property type="entry name" value="Nucleotide-diphossugar_trans"/>
</dbReference>
<comment type="function">
    <text evidence="8">Transfers a GMP moiety from GTP to Mo-molybdopterin (Mo-MPT) cofactor (Moco or molybdenum cofactor) to form Mo-molybdopterin guanine dinucleotide (Mo-MGD) cofactor.</text>
</comment>
<evidence type="ECO:0000256" key="4">
    <source>
        <dbReference type="ARBA" id="ARBA00022741"/>
    </source>
</evidence>
<dbReference type="Pfam" id="PF12804">
    <property type="entry name" value="NTP_transf_3"/>
    <property type="match status" value="1"/>
</dbReference>
<accession>A0ABU5CBC6</accession>
<comment type="catalytic activity">
    <reaction evidence="8">
        <text>Mo-molybdopterin + GTP + H(+) = Mo-molybdopterin guanine dinucleotide + diphosphate</text>
        <dbReference type="Rhea" id="RHEA:34243"/>
        <dbReference type="ChEBI" id="CHEBI:15378"/>
        <dbReference type="ChEBI" id="CHEBI:33019"/>
        <dbReference type="ChEBI" id="CHEBI:37565"/>
        <dbReference type="ChEBI" id="CHEBI:71302"/>
        <dbReference type="ChEBI" id="CHEBI:71310"/>
        <dbReference type="EC" id="2.7.7.77"/>
    </reaction>
</comment>